<sequence>MFLRIWSYDVAPGAVDRFAVAYGPDGDWARLFARSPGFLGTELYRDAGGGARFVTVDRWRDEADWTAFLAREAGAYRALDARFAALSGTQALLLEGTTPGG</sequence>
<evidence type="ECO:0000313" key="3">
    <source>
        <dbReference type="Proteomes" id="UP000317484"/>
    </source>
</evidence>
<keyword evidence="2" id="KW-0560">Oxidoreductase</keyword>
<protein>
    <submittedName>
        <fullName evidence="2">Antibiotic biosynthesis monooxygenase</fullName>
    </submittedName>
</protein>
<name>A0A521E0K0_9ACTN</name>
<proteinExistence type="predicted"/>
<evidence type="ECO:0000259" key="1">
    <source>
        <dbReference type="Pfam" id="PF03992"/>
    </source>
</evidence>
<dbReference type="GO" id="GO:0004497">
    <property type="term" value="F:monooxygenase activity"/>
    <property type="evidence" value="ECO:0007669"/>
    <property type="project" value="UniProtKB-KW"/>
</dbReference>
<organism evidence="2 3">
    <name type="scientific">Geodermatophilus aquaeductus</name>
    <dbReference type="NCBI Taxonomy" id="1564161"/>
    <lineage>
        <taxon>Bacteria</taxon>
        <taxon>Bacillati</taxon>
        <taxon>Actinomycetota</taxon>
        <taxon>Actinomycetes</taxon>
        <taxon>Geodermatophilales</taxon>
        <taxon>Geodermatophilaceae</taxon>
        <taxon>Geodermatophilus</taxon>
    </lineage>
</organism>
<dbReference type="SUPFAM" id="SSF54909">
    <property type="entry name" value="Dimeric alpha+beta barrel"/>
    <property type="match status" value="1"/>
</dbReference>
<gene>
    <name evidence="2" type="ORF">SAMN06273567_10475</name>
</gene>
<dbReference type="Proteomes" id="UP000317484">
    <property type="component" value="Unassembled WGS sequence"/>
</dbReference>
<dbReference type="EMBL" id="FXTJ01000004">
    <property type="protein sequence ID" value="SMO77484.1"/>
    <property type="molecule type" value="Genomic_DNA"/>
</dbReference>
<dbReference type="InterPro" id="IPR007138">
    <property type="entry name" value="ABM_dom"/>
</dbReference>
<keyword evidence="3" id="KW-1185">Reference proteome</keyword>
<accession>A0A521E0K0</accession>
<dbReference type="RefSeq" id="WP_185938302.1">
    <property type="nucleotide sequence ID" value="NZ_FXTJ01000004.1"/>
</dbReference>
<dbReference type="InterPro" id="IPR011008">
    <property type="entry name" value="Dimeric_a/b-barrel"/>
</dbReference>
<dbReference type="Pfam" id="PF03992">
    <property type="entry name" value="ABM"/>
    <property type="match status" value="1"/>
</dbReference>
<dbReference type="Gene3D" id="3.30.70.100">
    <property type="match status" value="1"/>
</dbReference>
<feature type="domain" description="ABM" evidence="1">
    <location>
        <begin position="1"/>
        <end position="72"/>
    </location>
</feature>
<keyword evidence="2" id="KW-0503">Monooxygenase</keyword>
<dbReference type="AlphaFoldDB" id="A0A521E0K0"/>
<evidence type="ECO:0000313" key="2">
    <source>
        <dbReference type="EMBL" id="SMO77484.1"/>
    </source>
</evidence>
<reference evidence="2 3" key="1">
    <citation type="submission" date="2017-05" db="EMBL/GenBank/DDBJ databases">
        <authorList>
            <person name="Varghese N."/>
            <person name="Submissions S."/>
        </authorList>
    </citation>
    <scope>NUCLEOTIDE SEQUENCE [LARGE SCALE GENOMIC DNA]</scope>
    <source>
        <strain evidence="2 3">DSM 46834</strain>
    </source>
</reference>